<evidence type="ECO:0000256" key="4">
    <source>
        <dbReference type="ARBA" id="ARBA00022692"/>
    </source>
</evidence>
<evidence type="ECO:0000256" key="6">
    <source>
        <dbReference type="ARBA" id="ARBA00023065"/>
    </source>
</evidence>
<evidence type="ECO:0000256" key="5">
    <source>
        <dbReference type="ARBA" id="ARBA00022989"/>
    </source>
</evidence>
<dbReference type="GO" id="GO:0033179">
    <property type="term" value="C:proton-transporting V-type ATPase, V0 domain"/>
    <property type="evidence" value="ECO:0007669"/>
    <property type="project" value="InterPro"/>
</dbReference>
<dbReference type="AlphaFoldDB" id="U1GWN3"/>
<evidence type="ECO:0000313" key="9">
    <source>
        <dbReference type="EMBL" id="ERF60974.1"/>
    </source>
</evidence>
<keyword evidence="4 8" id="KW-0812">Transmembrane</keyword>
<keyword evidence="5 8" id="KW-1133">Transmembrane helix</keyword>
<feature type="transmembrane region" description="Helical" evidence="8">
    <location>
        <begin position="606"/>
        <end position="631"/>
    </location>
</feature>
<dbReference type="InterPro" id="IPR002490">
    <property type="entry name" value="V-ATPase_116kDa_su"/>
</dbReference>
<keyword evidence="6" id="KW-0406">Ion transport</keyword>
<dbReference type="Proteomes" id="UP000016412">
    <property type="component" value="Unassembled WGS sequence"/>
</dbReference>
<evidence type="ECO:0000313" key="12">
    <source>
        <dbReference type="Proteomes" id="UP000016646"/>
    </source>
</evidence>
<evidence type="ECO:0000256" key="2">
    <source>
        <dbReference type="ARBA" id="ARBA00009904"/>
    </source>
</evidence>
<dbReference type="PATRIC" id="fig|1125725.3.peg.1048"/>
<dbReference type="GO" id="GO:0051117">
    <property type="term" value="F:ATPase binding"/>
    <property type="evidence" value="ECO:0007669"/>
    <property type="project" value="TreeGrafter"/>
</dbReference>
<feature type="transmembrane region" description="Helical" evidence="8">
    <location>
        <begin position="578"/>
        <end position="599"/>
    </location>
</feature>
<evidence type="ECO:0000256" key="8">
    <source>
        <dbReference type="SAM" id="Phobius"/>
    </source>
</evidence>
<evidence type="ECO:0000313" key="10">
    <source>
        <dbReference type="EMBL" id="ERK03824.1"/>
    </source>
</evidence>
<keyword evidence="12" id="KW-1185">Reference proteome</keyword>
<evidence type="ECO:0000256" key="1">
    <source>
        <dbReference type="ARBA" id="ARBA00004141"/>
    </source>
</evidence>
<evidence type="ECO:0000256" key="3">
    <source>
        <dbReference type="ARBA" id="ARBA00022448"/>
    </source>
</evidence>
<reference evidence="11 12" key="1">
    <citation type="submission" date="2013-08" db="EMBL/GenBank/DDBJ databases">
        <authorList>
            <person name="Durkin A.S."/>
            <person name="Haft D.R."/>
            <person name="McCorrison J."/>
            <person name="Torralba M."/>
            <person name="Gillis M."/>
            <person name="Haft D.H."/>
            <person name="Methe B."/>
            <person name="Sutton G."/>
            <person name="Nelson K.E."/>
        </authorList>
    </citation>
    <scope>NUCLEOTIDE SEQUENCE [LARGE SCALE GENOMIC DNA]</scope>
    <source>
        <strain evidence="10 12">ATCC 35536</strain>
        <strain evidence="9 11">VPI DR56BR1116</strain>
    </source>
</reference>
<gene>
    <name evidence="10" type="ORF">HMPREF0860_1966</name>
    <name evidence="9" type="ORF">HMPREF1325_1273</name>
</gene>
<evidence type="ECO:0000313" key="11">
    <source>
        <dbReference type="Proteomes" id="UP000016412"/>
    </source>
</evidence>
<comment type="caution">
    <text evidence="9">The sequence shown here is derived from an EMBL/GenBank/DDBJ whole genome shotgun (WGS) entry which is preliminary data.</text>
</comment>
<feature type="transmembrane region" description="Helical" evidence="8">
    <location>
        <begin position="351"/>
        <end position="380"/>
    </location>
</feature>
<feature type="transmembrane region" description="Helical" evidence="8">
    <location>
        <begin position="392"/>
        <end position="411"/>
    </location>
</feature>
<dbReference type="EMBL" id="AVQI01000030">
    <property type="protein sequence ID" value="ERK03824.1"/>
    <property type="molecule type" value="Genomic_DNA"/>
</dbReference>
<dbReference type="Pfam" id="PF01496">
    <property type="entry name" value="V_ATPase_I"/>
    <property type="match status" value="2"/>
</dbReference>
<proteinExistence type="inferred from homology"/>
<organism evidence="9 11">
    <name type="scientific">Treponema socranskii subsp. socranskii VPI DR56BR1116 = ATCC 35536</name>
    <dbReference type="NCBI Taxonomy" id="1125725"/>
    <lineage>
        <taxon>Bacteria</taxon>
        <taxon>Pseudomonadati</taxon>
        <taxon>Spirochaetota</taxon>
        <taxon>Spirochaetia</taxon>
        <taxon>Spirochaetales</taxon>
        <taxon>Treponemataceae</taxon>
        <taxon>Treponema</taxon>
    </lineage>
</organism>
<dbReference type="PANTHER" id="PTHR11629:SF63">
    <property type="entry name" value="V-TYPE PROTON ATPASE SUBUNIT A"/>
    <property type="match status" value="1"/>
</dbReference>
<accession>U1GWN3</accession>
<dbReference type="PANTHER" id="PTHR11629">
    <property type="entry name" value="VACUOLAR PROTON ATPASES"/>
    <property type="match status" value="1"/>
</dbReference>
<comment type="similarity">
    <text evidence="2">Belongs to the V-ATPase 116 kDa subunit family.</text>
</comment>
<dbReference type="STRING" id="1125725.HMPREF1325_1273"/>
<dbReference type="EMBL" id="AUZJ01000020">
    <property type="protein sequence ID" value="ERF60974.1"/>
    <property type="molecule type" value="Genomic_DNA"/>
</dbReference>
<dbReference type="OrthoDB" id="9803814at2"/>
<dbReference type="eggNOG" id="COG1269">
    <property type="taxonomic scope" value="Bacteria"/>
</dbReference>
<feature type="transmembrane region" description="Helical" evidence="8">
    <location>
        <begin position="522"/>
        <end position="541"/>
    </location>
</feature>
<dbReference type="GO" id="GO:0046961">
    <property type="term" value="F:proton-transporting ATPase activity, rotational mechanism"/>
    <property type="evidence" value="ECO:0007669"/>
    <property type="project" value="InterPro"/>
</dbReference>
<keyword evidence="3" id="KW-0813">Transport</keyword>
<feature type="transmembrane region" description="Helical" evidence="8">
    <location>
        <begin position="494"/>
        <end position="516"/>
    </location>
</feature>
<keyword evidence="7 8" id="KW-0472">Membrane</keyword>
<dbReference type="GO" id="GO:0007035">
    <property type="term" value="P:vacuolar acidification"/>
    <property type="evidence" value="ECO:0007669"/>
    <property type="project" value="TreeGrafter"/>
</dbReference>
<dbReference type="GO" id="GO:0016471">
    <property type="term" value="C:vacuolar proton-transporting V-type ATPase complex"/>
    <property type="evidence" value="ECO:0007669"/>
    <property type="project" value="TreeGrafter"/>
</dbReference>
<sequence>MARTTEMRLIELMTLRQDISKVIEYLGKKGNFQFQTKLQGGDASPSDAFKNADKEFFDNLQRARIFLAVPDRTDDGRSCSAPSDADRDDAAKLLAAVDDLKHRVTASIEEAKRVDDAYKEALAFSNLKASYSELEHLSFLSLRIGKIDPTLFEALKDAVGERAVVIPLGNDNSRILAASSKKGRFVLDTELKKFNFVNMEIPQDFKGIPDDVLSGLKNEKSVAAEKVTVLEKERSNFAETHREKLLALLGAFSIGMQIQDVESKLQSTELVYRLTGWVSSRDSKAMMKELDELTEGRIAIREYLPSEVPSVINGKEQVPVEVHHRKFVKGFERMLFSYGAPVYGTIDPTPFVALFFTLLFGIMFGDFGQGLVIFLLGILLEKRIVRIGSYNRSAPVFIAVGASSMIMGLLTGEFFTNETLLEPFAYWVTGFFGKPHAPIIKLMPSGTDTSAMFAMFGVAIAVGFLINTIGLIINITNKFIVRKPGRALFGKTGLAGACFFWYIVALVVRVLFFHQAASRFDFIVIGVLMFFAAFGEPFERLVDGERPIAENGIGALVISGVVELIEVISTYLSNSVSFLRVGAFALAHAVLAFVISMLADMIGSPGGIIVTVLGNALVIVLEGMIVAIQVVRLQYYEFFSKFFNETGVEFSPFCFTYKQGAVQ</sequence>
<protein>
    <submittedName>
        <fullName evidence="9">V-type ATPase 116kDa subunit domain protein</fullName>
    </submittedName>
</protein>
<dbReference type="RefSeq" id="WP_021330035.1">
    <property type="nucleotide sequence ID" value="NZ_AUZJ01000020.1"/>
</dbReference>
<name>U1GWN3_TRESO</name>
<feature type="transmembrane region" description="Helical" evidence="8">
    <location>
        <begin position="451"/>
        <end position="473"/>
    </location>
</feature>
<dbReference type="Proteomes" id="UP000016646">
    <property type="component" value="Unassembled WGS sequence"/>
</dbReference>
<evidence type="ECO:0000256" key="7">
    <source>
        <dbReference type="ARBA" id="ARBA00023136"/>
    </source>
</evidence>
<comment type="subcellular location">
    <subcellularLocation>
        <location evidence="1">Membrane</location>
        <topology evidence="1">Multi-pass membrane protein</topology>
    </subcellularLocation>
</comment>